<sequence>MKRTFTVVVLALFVTILSTEAFAKKVKISASEQDADIFVDGQLAGAGTVELKINKGTCVNIRIEKRGFMIEERTLCHRKNQPKPGKSEFVRLTVDEAYTASSNSDIANVDISIGPKQPEEEAWKLISRIVTTYFDVIETTDRETGYLRTAWLAQNFNGSIVRSRCIIKLGNTNPLEYKVKMVSEYSNVKGATVKSDEAFREWGRILRKFEGLIPELQSRVGS</sequence>
<reference evidence="3" key="1">
    <citation type="journal article" date="2019" name="Int. J. Syst. Evol. Microbiol.">
        <title>The Global Catalogue of Microorganisms (GCM) 10K type strain sequencing project: providing services to taxonomists for standard genome sequencing and annotation.</title>
        <authorList>
            <consortium name="The Broad Institute Genomics Platform"/>
            <consortium name="The Broad Institute Genome Sequencing Center for Infectious Disease"/>
            <person name="Wu L."/>
            <person name="Ma J."/>
        </authorList>
    </citation>
    <scope>NUCLEOTIDE SEQUENCE [LARGE SCALE GENOMIC DNA]</scope>
    <source>
        <strain evidence="3">CGMCC 4.7466</strain>
    </source>
</reference>
<evidence type="ECO:0000313" key="3">
    <source>
        <dbReference type="Proteomes" id="UP001595818"/>
    </source>
</evidence>
<evidence type="ECO:0000256" key="1">
    <source>
        <dbReference type="SAM" id="SignalP"/>
    </source>
</evidence>
<evidence type="ECO:0008006" key="4">
    <source>
        <dbReference type="Google" id="ProtNLM"/>
    </source>
</evidence>
<proteinExistence type="predicted"/>
<organism evidence="2 3">
    <name type="scientific">Negadavirga shengliensis</name>
    <dbReference type="NCBI Taxonomy" id="1389218"/>
    <lineage>
        <taxon>Bacteria</taxon>
        <taxon>Pseudomonadati</taxon>
        <taxon>Bacteroidota</taxon>
        <taxon>Cytophagia</taxon>
        <taxon>Cytophagales</taxon>
        <taxon>Cyclobacteriaceae</taxon>
        <taxon>Negadavirga</taxon>
    </lineage>
</organism>
<accession>A0ABV9SVY7</accession>
<feature type="signal peptide" evidence="1">
    <location>
        <begin position="1"/>
        <end position="23"/>
    </location>
</feature>
<name>A0ABV9SVY7_9BACT</name>
<feature type="chain" id="PRO_5045338090" description="PEGA domain-containing protein" evidence="1">
    <location>
        <begin position="24"/>
        <end position="222"/>
    </location>
</feature>
<comment type="caution">
    <text evidence="2">The sequence shown here is derived from an EMBL/GenBank/DDBJ whole genome shotgun (WGS) entry which is preliminary data.</text>
</comment>
<gene>
    <name evidence="2" type="ORF">ACFPFU_01940</name>
</gene>
<keyword evidence="3" id="KW-1185">Reference proteome</keyword>
<dbReference type="EMBL" id="JBHSJJ010000001">
    <property type="protein sequence ID" value="MFC4870429.1"/>
    <property type="molecule type" value="Genomic_DNA"/>
</dbReference>
<dbReference type="RefSeq" id="WP_377060956.1">
    <property type="nucleotide sequence ID" value="NZ_JBHSJJ010000001.1"/>
</dbReference>
<protein>
    <recommendedName>
        <fullName evidence="4">PEGA domain-containing protein</fullName>
    </recommendedName>
</protein>
<keyword evidence="1" id="KW-0732">Signal</keyword>
<evidence type="ECO:0000313" key="2">
    <source>
        <dbReference type="EMBL" id="MFC4870429.1"/>
    </source>
</evidence>
<dbReference type="Proteomes" id="UP001595818">
    <property type="component" value="Unassembled WGS sequence"/>
</dbReference>